<evidence type="ECO:0000313" key="5">
    <source>
        <dbReference type="Proteomes" id="UP000243904"/>
    </source>
</evidence>
<reference evidence="5" key="1">
    <citation type="submission" date="2016-10" db="EMBL/GenBank/DDBJ databases">
        <authorList>
            <person name="Varghese N."/>
            <person name="Submissions S."/>
        </authorList>
    </citation>
    <scope>NUCLEOTIDE SEQUENCE [LARGE SCALE GENOMIC DNA]</scope>
    <source>
        <strain evidence="5">GAS369</strain>
    </source>
</reference>
<evidence type="ECO:0000313" key="4">
    <source>
        <dbReference type="EMBL" id="SDT54067.1"/>
    </source>
</evidence>
<dbReference type="Pfam" id="PF02738">
    <property type="entry name" value="MoCoBD_1"/>
    <property type="match status" value="1"/>
</dbReference>
<dbReference type="SUPFAM" id="SSF56003">
    <property type="entry name" value="Molybdenum cofactor-binding domain"/>
    <property type="match status" value="1"/>
</dbReference>
<evidence type="ECO:0000256" key="1">
    <source>
        <dbReference type="ARBA" id="ARBA00022505"/>
    </source>
</evidence>
<keyword evidence="2" id="KW-0560">Oxidoreductase</keyword>
<proteinExistence type="predicted"/>
<feature type="domain" description="Aldehyde oxidase/xanthine dehydrogenase a/b hammerhead" evidence="3">
    <location>
        <begin position="22"/>
        <end position="137"/>
    </location>
</feature>
<keyword evidence="1" id="KW-0500">Molybdenum</keyword>
<name>A0A1H2B7L5_9BRAD</name>
<dbReference type="Pfam" id="PF20256">
    <property type="entry name" value="MoCoBD_2"/>
    <property type="match status" value="1"/>
</dbReference>
<dbReference type="Proteomes" id="UP000243904">
    <property type="component" value="Chromosome I"/>
</dbReference>
<dbReference type="AlphaFoldDB" id="A0A1H2B7L5"/>
<dbReference type="SMART" id="SM01008">
    <property type="entry name" value="Ald_Xan_dh_C"/>
    <property type="match status" value="1"/>
</dbReference>
<dbReference type="InterPro" id="IPR036856">
    <property type="entry name" value="Ald_Oxase/Xan_DH_a/b_sf"/>
</dbReference>
<dbReference type="InterPro" id="IPR037165">
    <property type="entry name" value="AldOxase/xan_DH_Mopterin-bd_sf"/>
</dbReference>
<dbReference type="Gene3D" id="3.90.1170.50">
    <property type="entry name" value="Aldehyde oxidase/xanthine dehydrogenase, a/b hammerhead"/>
    <property type="match status" value="1"/>
</dbReference>
<dbReference type="PANTHER" id="PTHR11908:SF132">
    <property type="entry name" value="ALDEHYDE OXIDASE 1-RELATED"/>
    <property type="match status" value="1"/>
</dbReference>
<dbReference type="InterPro" id="IPR046867">
    <property type="entry name" value="AldOxase/xan_DH_MoCoBD2"/>
</dbReference>
<dbReference type="Pfam" id="PF01315">
    <property type="entry name" value="Ald_Xan_dh_C"/>
    <property type="match status" value="1"/>
</dbReference>
<dbReference type="EMBL" id="LT629750">
    <property type="protein sequence ID" value="SDT54067.1"/>
    <property type="molecule type" value="Genomic_DNA"/>
</dbReference>
<dbReference type="InterPro" id="IPR022657">
    <property type="entry name" value="De-COase2_CS"/>
</dbReference>
<organism evidence="4 5">
    <name type="scientific">Bradyrhizobium canariense</name>
    <dbReference type="NCBI Taxonomy" id="255045"/>
    <lineage>
        <taxon>Bacteria</taxon>
        <taxon>Pseudomonadati</taxon>
        <taxon>Pseudomonadota</taxon>
        <taxon>Alphaproteobacteria</taxon>
        <taxon>Hyphomicrobiales</taxon>
        <taxon>Nitrobacteraceae</taxon>
        <taxon>Bradyrhizobium</taxon>
    </lineage>
</organism>
<dbReference type="InterPro" id="IPR000674">
    <property type="entry name" value="Ald_Oxase/Xan_DH_a/b"/>
</dbReference>
<gene>
    <name evidence="4" type="ORF">SAMN05444158_6867</name>
</gene>
<dbReference type="RefSeq" id="WP_146690473.1">
    <property type="nucleotide sequence ID" value="NZ_LT629750.1"/>
</dbReference>
<dbReference type="PROSITE" id="PS00879">
    <property type="entry name" value="ODR_DC_2_2"/>
    <property type="match status" value="1"/>
</dbReference>
<sequence>MKSRNSYIGQPIERTEDLRFLRGRGTYVADVNRPGQLYAVILRSSVAHGKINAIDVSRAMQLPGVRRVVVGADLGTVVPRIPLRLQPLPQLEVFHQPMLADGKVRYVGEPIAVVLADTPGIAEDALDYIDLDIEPLPAITNRGQAGAMPAVLFEDHGSNAAITWKAFKGDADAAFAAADYTRRETFKVQRHAAMFMEPRGFVAEWNADAGILTVWGAAKTAWYNRRVLAAALGLEVEAVNLIEVDVGGGFGSRGEFYPEDYLIPAAAKLVGRPVKWTEDRREHMMTANHARDIECEVEIAVSRDGRFLALRGQAWADIGAYLRTNGSVGPRNVAQYMSGPYTFEHIDLKTTMLTTNKTPSGTYRGPGRYETDFIRERMIDLAAKDLKIDRVELRRRNLVADAQMPYPLASITPYDSSTELDSGDYHAVFDLCMKEFDWAEKSKLSGKLIDGYYHGLAVGSFIEGGAAGPSEDARLVLGTDGSLTVYLGSSSVGQGLETIMAQIAADATELPYEKITIKHGSTSDVKNGYGAYHSRSTVMGGSAILLAAGKLKDSIRAAAALRFGCAAGEVTIDGEQIVHGGKTLALAGLSDVPLEVEATFFNKKYTWAYGTQAAHIAVDPGTGHVKVIDYLSVEDVGRIVNPSTLHGQAIGSIVQGLGGAFLEHLVYDENGQLLTGSFADYLMPTASDFPNIRSITLELKPCPNNPLGVKGAGEGGLIPVGGIMANAVADALSHLNVQPMELPLSPARIWQMAEDGGAIQAVA</sequence>
<dbReference type="SUPFAM" id="SSF54665">
    <property type="entry name" value="CO dehydrogenase molybdoprotein N-domain-like"/>
    <property type="match status" value="1"/>
</dbReference>
<dbReference type="PANTHER" id="PTHR11908">
    <property type="entry name" value="XANTHINE DEHYDROGENASE"/>
    <property type="match status" value="1"/>
</dbReference>
<evidence type="ECO:0000259" key="3">
    <source>
        <dbReference type="SMART" id="SM01008"/>
    </source>
</evidence>
<keyword evidence="5" id="KW-1185">Reference proteome</keyword>
<dbReference type="GO" id="GO:0005506">
    <property type="term" value="F:iron ion binding"/>
    <property type="evidence" value="ECO:0007669"/>
    <property type="project" value="InterPro"/>
</dbReference>
<dbReference type="GO" id="GO:0016491">
    <property type="term" value="F:oxidoreductase activity"/>
    <property type="evidence" value="ECO:0007669"/>
    <property type="project" value="UniProtKB-KW"/>
</dbReference>
<evidence type="ECO:0000256" key="2">
    <source>
        <dbReference type="ARBA" id="ARBA00023002"/>
    </source>
</evidence>
<protein>
    <submittedName>
        <fullName evidence="4">Carbon-monoxide dehydrogenase large subunit</fullName>
    </submittedName>
</protein>
<dbReference type="InterPro" id="IPR016208">
    <property type="entry name" value="Ald_Oxase/xanthine_DH-like"/>
</dbReference>
<accession>A0A1H2B7L5</accession>
<dbReference type="Gene3D" id="3.30.365.10">
    <property type="entry name" value="Aldehyde oxidase/xanthine dehydrogenase, molybdopterin binding domain"/>
    <property type="match status" value="4"/>
</dbReference>
<dbReference type="InterPro" id="IPR008274">
    <property type="entry name" value="AldOxase/xan_DH_MoCoBD1"/>
</dbReference>